<evidence type="ECO:0000259" key="5">
    <source>
        <dbReference type="PROSITE" id="PS50887"/>
    </source>
</evidence>
<protein>
    <recommendedName>
        <fullName evidence="2">diguanylate cyclase</fullName>
        <ecNumber evidence="2">2.7.7.65</ecNumber>
    </recommendedName>
</protein>
<dbReference type="OrthoDB" id="9812260at2"/>
<feature type="transmembrane region" description="Helical" evidence="4">
    <location>
        <begin position="152"/>
        <end position="171"/>
    </location>
</feature>
<keyword evidence="4" id="KW-0472">Membrane</keyword>
<dbReference type="Proteomes" id="UP000256334">
    <property type="component" value="Unassembled WGS sequence"/>
</dbReference>
<feature type="transmembrane region" description="Helical" evidence="4">
    <location>
        <begin position="126"/>
        <end position="145"/>
    </location>
</feature>
<dbReference type="InterPro" id="IPR029787">
    <property type="entry name" value="Nucleotide_cyclase"/>
</dbReference>
<reference evidence="6 7" key="1">
    <citation type="submission" date="2018-07" db="EMBL/GenBank/DDBJ databases">
        <title>Genomic Encyclopedia of Type Strains, Phase IV (KMG-IV): sequencing the most valuable type-strain genomes for metagenomic binning, comparative biology and taxonomic classification.</title>
        <authorList>
            <person name="Goeker M."/>
        </authorList>
    </citation>
    <scope>NUCLEOTIDE SEQUENCE [LARGE SCALE GENOMIC DNA]</scope>
    <source>
        <strain evidence="6 7">DSM 14324</strain>
    </source>
</reference>
<dbReference type="GO" id="GO:0043709">
    <property type="term" value="P:cell adhesion involved in single-species biofilm formation"/>
    <property type="evidence" value="ECO:0007669"/>
    <property type="project" value="TreeGrafter"/>
</dbReference>
<dbReference type="Gene3D" id="3.30.70.270">
    <property type="match status" value="1"/>
</dbReference>
<gene>
    <name evidence="6" type="ORF">C8D72_2118</name>
</gene>
<keyword evidence="7" id="KW-1185">Reference proteome</keyword>
<dbReference type="GO" id="GO:0052621">
    <property type="term" value="F:diguanylate cyclase activity"/>
    <property type="evidence" value="ECO:0007669"/>
    <property type="project" value="UniProtKB-EC"/>
</dbReference>
<dbReference type="SMART" id="SM00267">
    <property type="entry name" value="GGDEF"/>
    <property type="match status" value="1"/>
</dbReference>
<dbReference type="SUPFAM" id="SSF55073">
    <property type="entry name" value="Nucleotide cyclase"/>
    <property type="match status" value="1"/>
</dbReference>
<feature type="transmembrane region" description="Helical" evidence="4">
    <location>
        <begin position="42"/>
        <end position="63"/>
    </location>
</feature>
<accession>A0A3D9DWX5</accession>
<evidence type="ECO:0000313" key="6">
    <source>
        <dbReference type="EMBL" id="REC95282.1"/>
    </source>
</evidence>
<dbReference type="Pfam" id="PF00990">
    <property type="entry name" value="GGDEF"/>
    <property type="match status" value="1"/>
</dbReference>
<feature type="transmembrane region" description="Helical" evidence="4">
    <location>
        <begin position="69"/>
        <end position="91"/>
    </location>
</feature>
<dbReference type="EC" id="2.7.7.65" evidence="2"/>
<feature type="transmembrane region" description="Helical" evidence="4">
    <location>
        <begin position="103"/>
        <end position="120"/>
    </location>
</feature>
<dbReference type="FunFam" id="3.30.70.270:FF:000001">
    <property type="entry name" value="Diguanylate cyclase domain protein"/>
    <property type="match status" value="1"/>
</dbReference>
<keyword evidence="4" id="KW-0812">Transmembrane</keyword>
<dbReference type="PANTHER" id="PTHR45138">
    <property type="entry name" value="REGULATORY COMPONENTS OF SENSORY TRANSDUCTION SYSTEM"/>
    <property type="match status" value="1"/>
</dbReference>
<evidence type="ECO:0000313" key="7">
    <source>
        <dbReference type="Proteomes" id="UP000256334"/>
    </source>
</evidence>
<proteinExistence type="predicted"/>
<feature type="domain" description="GGDEF" evidence="5">
    <location>
        <begin position="261"/>
        <end position="396"/>
    </location>
</feature>
<comment type="caution">
    <text evidence="6">The sequence shown here is derived from an EMBL/GenBank/DDBJ whole genome shotgun (WGS) entry which is preliminary data.</text>
</comment>
<dbReference type="AlphaFoldDB" id="A0A3D9DWX5"/>
<dbReference type="RefSeq" id="WP_115854343.1">
    <property type="nucleotide sequence ID" value="NZ_QRDJ01000007.1"/>
</dbReference>
<evidence type="ECO:0000256" key="4">
    <source>
        <dbReference type="SAM" id="Phobius"/>
    </source>
</evidence>
<evidence type="ECO:0000256" key="2">
    <source>
        <dbReference type="ARBA" id="ARBA00012528"/>
    </source>
</evidence>
<comment type="catalytic activity">
    <reaction evidence="3">
        <text>2 GTP = 3',3'-c-di-GMP + 2 diphosphate</text>
        <dbReference type="Rhea" id="RHEA:24898"/>
        <dbReference type="ChEBI" id="CHEBI:33019"/>
        <dbReference type="ChEBI" id="CHEBI:37565"/>
        <dbReference type="ChEBI" id="CHEBI:58805"/>
        <dbReference type="EC" id="2.7.7.65"/>
    </reaction>
</comment>
<dbReference type="PANTHER" id="PTHR45138:SF9">
    <property type="entry name" value="DIGUANYLATE CYCLASE DGCM-RELATED"/>
    <property type="match status" value="1"/>
</dbReference>
<evidence type="ECO:0000256" key="3">
    <source>
        <dbReference type="ARBA" id="ARBA00034247"/>
    </source>
</evidence>
<dbReference type="EMBL" id="QRDJ01000007">
    <property type="protein sequence ID" value="REC95282.1"/>
    <property type="molecule type" value="Genomic_DNA"/>
</dbReference>
<name>A0A3D9DWX5_9GAMM</name>
<dbReference type="GO" id="GO:1902201">
    <property type="term" value="P:negative regulation of bacterial-type flagellum-dependent cell motility"/>
    <property type="evidence" value="ECO:0007669"/>
    <property type="project" value="TreeGrafter"/>
</dbReference>
<sequence>MQEEATELDRALEGRGWLGRVAIPPGRMGAFAAQTQAMRRHALSMSVLIGLGFYLAFAAGDWFTVPDQVWLALTFRFAIMLPLGLAVLYWLHHVRSSLMVQQVVTCGFHLLAVSLLAFLVTRSDSANALGFVFASYAALMAMVISMALPVRLVMVLAITVMLVQALAIAFGPIQLPILQLHNLMTAIVIVGPALFANRTLENERRRHFLLIEREESRKRQLAEQRDMLSRLAALDPLTDIANRRGFHAALASDLGRVGPDALVAIAMVDIDHFKLYNDHYGHAAGDRALRRVAQALAEAAGPVGRAGRLGGEEFIIAVTGISSEEIELYAERLRASVQRLALAHCDSSTADVVTVSVGVVLGLRDRADIPTLFETADAALYRAKAAGRNRVVIHDLPRPNAEACRTG</sequence>
<dbReference type="InterPro" id="IPR000160">
    <property type="entry name" value="GGDEF_dom"/>
</dbReference>
<evidence type="ECO:0000256" key="1">
    <source>
        <dbReference type="ARBA" id="ARBA00001946"/>
    </source>
</evidence>
<dbReference type="PROSITE" id="PS50887">
    <property type="entry name" value="GGDEF"/>
    <property type="match status" value="1"/>
</dbReference>
<dbReference type="InterPro" id="IPR050469">
    <property type="entry name" value="Diguanylate_Cyclase"/>
</dbReference>
<dbReference type="InterPro" id="IPR043128">
    <property type="entry name" value="Rev_trsase/Diguanyl_cyclase"/>
</dbReference>
<comment type="cofactor">
    <cofactor evidence="1">
        <name>Mg(2+)</name>
        <dbReference type="ChEBI" id="CHEBI:18420"/>
    </cofactor>
</comment>
<organism evidence="6 7">
    <name type="scientific">Kushneria indalinina DSM 14324</name>
    <dbReference type="NCBI Taxonomy" id="1122140"/>
    <lineage>
        <taxon>Bacteria</taxon>
        <taxon>Pseudomonadati</taxon>
        <taxon>Pseudomonadota</taxon>
        <taxon>Gammaproteobacteria</taxon>
        <taxon>Oceanospirillales</taxon>
        <taxon>Halomonadaceae</taxon>
        <taxon>Kushneria</taxon>
    </lineage>
</organism>
<dbReference type="GO" id="GO:0005886">
    <property type="term" value="C:plasma membrane"/>
    <property type="evidence" value="ECO:0007669"/>
    <property type="project" value="TreeGrafter"/>
</dbReference>
<dbReference type="NCBIfam" id="TIGR00254">
    <property type="entry name" value="GGDEF"/>
    <property type="match status" value="1"/>
</dbReference>
<keyword evidence="4" id="KW-1133">Transmembrane helix</keyword>
<dbReference type="CDD" id="cd01949">
    <property type="entry name" value="GGDEF"/>
    <property type="match status" value="1"/>
</dbReference>